<proteinExistence type="predicted"/>
<accession>A0AAW1WDV9</accession>
<evidence type="ECO:0000313" key="1">
    <source>
        <dbReference type="EMBL" id="KAK9923105.1"/>
    </source>
</evidence>
<reference evidence="1 2" key="1">
    <citation type="journal article" date="2023" name="G3 (Bethesda)">
        <title>A chromosome-length genome assembly and annotation of blackberry (Rubus argutus, cv. 'Hillquist').</title>
        <authorList>
            <person name="Bruna T."/>
            <person name="Aryal R."/>
            <person name="Dudchenko O."/>
            <person name="Sargent D.J."/>
            <person name="Mead D."/>
            <person name="Buti M."/>
            <person name="Cavallini A."/>
            <person name="Hytonen T."/>
            <person name="Andres J."/>
            <person name="Pham M."/>
            <person name="Weisz D."/>
            <person name="Mascagni F."/>
            <person name="Usai G."/>
            <person name="Natali L."/>
            <person name="Bassil N."/>
            <person name="Fernandez G.E."/>
            <person name="Lomsadze A."/>
            <person name="Armour M."/>
            <person name="Olukolu B."/>
            <person name="Poorten T."/>
            <person name="Britton C."/>
            <person name="Davik J."/>
            <person name="Ashrafi H."/>
            <person name="Aiden E.L."/>
            <person name="Borodovsky M."/>
            <person name="Worthington M."/>
        </authorList>
    </citation>
    <scope>NUCLEOTIDE SEQUENCE [LARGE SCALE GENOMIC DNA]</scope>
    <source>
        <strain evidence="1">PI 553951</strain>
    </source>
</reference>
<dbReference type="EMBL" id="JBEDUW010000006">
    <property type="protein sequence ID" value="KAK9923105.1"/>
    <property type="molecule type" value="Genomic_DNA"/>
</dbReference>
<dbReference type="Proteomes" id="UP001457282">
    <property type="component" value="Unassembled WGS sequence"/>
</dbReference>
<keyword evidence="2" id="KW-1185">Reference proteome</keyword>
<dbReference type="AlphaFoldDB" id="A0AAW1WDV9"/>
<evidence type="ECO:0000313" key="2">
    <source>
        <dbReference type="Proteomes" id="UP001457282"/>
    </source>
</evidence>
<protein>
    <submittedName>
        <fullName evidence="1">Uncharacterized protein</fullName>
    </submittedName>
</protein>
<gene>
    <name evidence="1" type="ORF">M0R45_031539</name>
</gene>
<name>A0AAW1WDV9_RUBAR</name>
<organism evidence="1 2">
    <name type="scientific">Rubus argutus</name>
    <name type="common">Southern blackberry</name>
    <dbReference type="NCBI Taxonomy" id="59490"/>
    <lineage>
        <taxon>Eukaryota</taxon>
        <taxon>Viridiplantae</taxon>
        <taxon>Streptophyta</taxon>
        <taxon>Embryophyta</taxon>
        <taxon>Tracheophyta</taxon>
        <taxon>Spermatophyta</taxon>
        <taxon>Magnoliopsida</taxon>
        <taxon>eudicotyledons</taxon>
        <taxon>Gunneridae</taxon>
        <taxon>Pentapetalae</taxon>
        <taxon>rosids</taxon>
        <taxon>fabids</taxon>
        <taxon>Rosales</taxon>
        <taxon>Rosaceae</taxon>
        <taxon>Rosoideae</taxon>
        <taxon>Rosoideae incertae sedis</taxon>
        <taxon>Rubus</taxon>
    </lineage>
</organism>
<sequence length="101" mass="10482">MAVIDVAESNDPSWGSNWTSVAARQRRARAFELLAAVEGCECGFGGGDAADLIGPAGLGCGLQRRQRPHDKAGLCGVGLGTWVRTLVGAGRFGGEAQRGPW</sequence>
<comment type="caution">
    <text evidence="1">The sequence shown here is derived from an EMBL/GenBank/DDBJ whole genome shotgun (WGS) entry which is preliminary data.</text>
</comment>